<dbReference type="SMART" id="SM00382">
    <property type="entry name" value="AAA"/>
    <property type="match status" value="1"/>
</dbReference>
<dbReference type="PROSITE" id="PS00211">
    <property type="entry name" value="ABC_TRANSPORTER_1"/>
    <property type="match status" value="1"/>
</dbReference>
<dbReference type="RefSeq" id="WP_183997763.1">
    <property type="nucleotide sequence ID" value="NZ_BMHW01000015.1"/>
</dbReference>
<comment type="caution">
    <text evidence="7">The sequence shown here is derived from an EMBL/GenBank/DDBJ whole genome shotgun (WGS) entry which is preliminary data.</text>
</comment>
<gene>
    <name evidence="7" type="ORF">HNQ72_005859</name>
</gene>
<dbReference type="InterPro" id="IPR050319">
    <property type="entry name" value="ABC_transp_ATP-bind"/>
</dbReference>
<dbReference type="InterPro" id="IPR003593">
    <property type="entry name" value="AAA+_ATPase"/>
</dbReference>
<dbReference type="PANTHER" id="PTHR43776:SF7">
    <property type="entry name" value="D,D-DIPEPTIDE TRANSPORT ATP-BINDING PROTEIN DDPF-RELATED"/>
    <property type="match status" value="1"/>
</dbReference>
<keyword evidence="5 7" id="KW-0067">ATP-binding</keyword>
<dbReference type="CDD" id="cd03257">
    <property type="entry name" value="ABC_NikE_OppD_transporters"/>
    <property type="match status" value="1"/>
</dbReference>
<dbReference type="SUPFAM" id="SSF52540">
    <property type="entry name" value="P-loop containing nucleoside triphosphate hydrolases"/>
    <property type="match status" value="1"/>
</dbReference>
<evidence type="ECO:0000256" key="3">
    <source>
        <dbReference type="ARBA" id="ARBA00022448"/>
    </source>
</evidence>
<evidence type="ECO:0000313" key="8">
    <source>
        <dbReference type="Proteomes" id="UP000547879"/>
    </source>
</evidence>
<dbReference type="FunFam" id="3.40.50.300:FF:000016">
    <property type="entry name" value="Oligopeptide ABC transporter ATP-binding component"/>
    <property type="match status" value="1"/>
</dbReference>
<evidence type="ECO:0000256" key="1">
    <source>
        <dbReference type="ARBA" id="ARBA00004417"/>
    </source>
</evidence>
<dbReference type="InterPro" id="IPR017871">
    <property type="entry name" value="ABC_transporter-like_CS"/>
</dbReference>
<sequence length="310" mass="34006">MSVDRTIAPPQKPLVIADRLCKTFGGGRSLFGSAAPALKAVDNVSFEIFPGETLGLVGESGSGKSTTGRVLLQLEEPTSGDIIFKGQNLTGLSKSLLKPHRRDMQIIFQDPYSSLNPRMTVGEFVAEPLIVHGAVTNKSERNDRVAALFRKVGLDPSFMTRYPHEFSGGQRQRVCIARGIALDPAFIVADEPITALDVSIQAQIVNLFQDLQDELGLTYLFIAHDLSMIRYLCHRVAVMLRGRIVEIGPCEAIFENPQHPYTRALLSAIPVPDPKIERNRRPIAFDVNANPIPEAATLRTVGEGHLALLY</sequence>
<dbReference type="AlphaFoldDB" id="A0A7W9YCD8"/>
<dbReference type="PROSITE" id="PS50893">
    <property type="entry name" value="ABC_TRANSPORTER_2"/>
    <property type="match status" value="1"/>
</dbReference>
<reference evidence="7 8" key="1">
    <citation type="submission" date="2020-08" db="EMBL/GenBank/DDBJ databases">
        <title>Genomic Encyclopedia of Type Strains, Phase IV (KMG-IV): sequencing the most valuable type-strain genomes for metagenomic binning, comparative biology and taxonomic classification.</title>
        <authorList>
            <person name="Goeker M."/>
        </authorList>
    </citation>
    <scope>NUCLEOTIDE SEQUENCE [LARGE SCALE GENOMIC DNA]</scope>
    <source>
        <strain evidence="7 8">DSM 100734</strain>
    </source>
</reference>
<evidence type="ECO:0000259" key="6">
    <source>
        <dbReference type="PROSITE" id="PS50893"/>
    </source>
</evidence>
<dbReference type="GO" id="GO:0005524">
    <property type="term" value="F:ATP binding"/>
    <property type="evidence" value="ECO:0007669"/>
    <property type="project" value="UniProtKB-KW"/>
</dbReference>
<keyword evidence="3" id="KW-0813">Transport</keyword>
<dbReference type="GO" id="GO:0055085">
    <property type="term" value="P:transmembrane transport"/>
    <property type="evidence" value="ECO:0007669"/>
    <property type="project" value="UniProtKB-ARBA"/>
</dbReference>
<evidence type="ECO:0000256" key="5">
    <source>
        <dbReference type="ARBA" id="ARBA00022840"/>
    </source>
</evidence>
<feature type="domain" description="ABC transporter" evidence="6">
    <location>
        <begin position="15"/>
        <end position="266"/>
    </location>
</feature>
<dbReference type="GO" id="GO:0005886">
    <property type="term" value="C:plasma membrane"/>
    <property type="evidence" value="ECO:0007669"/>
    <property type="project" value="UniProtKB-SubCell"/>
</dbReference>
<dbReference type="Proteomes" id="UP000547879">
    <property type="component" value="Unassembled WGS sequence"/>
</dbReference>
<dbReference type="Pfam" id="PF00005">
    <property type="entry name" value="ABC_tran"/>
    <property type="match status" value="1"/>
</dbReference>
<protein>
    <submittedName>
        <fullName evidence="7">Peptide/nickel transport system ATP-binding protein</fullName>
    </submittedName>
</protein>
<evidence type="ECO:0000256" key="4">
    <source>
        <dbReference type="ARBA" id="ARBA00022741"/>
    </source>
</evidence>
<dbReference type="GO" id="GO:0015833">
    <property type="term" value="P:peptide transport"/>
    <property type="evidence" value="ECO:0007669"/>
    <property type="project" value="InterPro"/>
</dbReference>
<comment type="subcellular location">
    <subcellularLocation>
        <location evidence="1">Cell inner membrane</location>
        <topology evidence="1">Peripheral membrane protein</topology>
    </subcellularLocation>
</comment>
<dbReference type="EMBL" id="JACHEG010000013">
    <property type="protein sequence ID" value="MBB6166009.1"/>
    <property type="molecule type" value="Genomic_DNA"/>
</dbReference>
<dbReference type="GO" id="GO:0016887">
    <property type="term" value="F:ATP hydrolysis activity"/>
    <property type="evidence" value="ECO:0007669"/>
    <property type="project" value="InterPro"/>
</dbReference>
<dbReference type="InterPro" id="IPR003439">
    <property type="entry name" value="ABC_transporter-like_ATP-bd"/>
</dbReference>
<evidence type="ECO:0000313" key="7">
    <source>
        <dbReference type="EMBL" id="MBB6166009.1"/>
    </source>
</evidence>
<keyword evidence="8" id="KW-1185">Reference proteome</keyword>
<keyword evidence="4" id="KW-0547">Nucleotide-binding</keyword>
<comment type="similarity">
    <text evidence="2">Belongs to the ABC transporter superfamily.</text>
</comment>
<dbReference type="InterPro" id="IPR027417">
    <property type="entry name" value="P-loop_NTPase"/>
</dbReference>
<organism evidence="7 8">
    <name type="scientific">Rhizobium wenxiniae</name>
    <dbReference type="NCBI Taxonomy" id="1737357"/>
    <lineage>
        <taxon>Bacteria</taxon>
        <taxon>Pseudomonadati</taxon>
        <taxon>Pseudomonadota</taxon>
        <taxon>Alphaproteobacteria</taxon>
        <taxon>Hyphomicrobiales</taxon>
        <taxon>Rhizobiaceae</taxon>
        <taxon>Rhizobium/Agrobacterium group</taxon>
        <taxon>Rhizobium</taxon>
    </lineage>
</organism>
<accession>A0A7W9YCD8</accession>
<proteinExistence type="inferred from homology"/>
<name>A0A7W9YCD8_9HYPH</name>
<dbReference type="Gene3D" id="3.40.50.300">
    <property type="entry name" value="P-loop containing nucleotide triphosphate hydrolases"/>
    <property type="match status" value="1"/>
</dbReference>
<dbReference type="Pfam" id="PF08352">
    <property type="entry name" value="oligo_HPY"/>
    <property type="match status" value="1"/>
</dbReference>
<evidence type="ECO:0000256" key="2">
    <source>
        <dbReference type="ARBA" id="ARBA00005417"/>
    </source>
</evidence>
<dbReference type="InterPro" id="IPR013563">
    <property type="entry name" value="Oligopep_ABC_C"/>
</dbReference>
<dbReference type="PANTHER" id="PTHR43776">
    <property type="entry name" value="TRANSPORT ATP-BINDING PROTEIN"/>
    <property type="match status" value="1"/>
</dbReference>